<keyword evidence="1" id="KW-0732">Signal</keyword>
<accession>A0ABT7LM62</accession>
<protein>
    <recommendedName>
        <fullName evidence="4">Twin-arginine translocation pathway signal protein</fullName>
    </recommendedName>
</protein>
<reference evidence="2 3" key="1">
    <citation type="submission" date="2023-06" db="EMBL/GenBank/DDBJ databases">
        <title>Pelomonas sp. APW6 16S ribosomal RNA gene genome sequencing and assembly.</title>
        <authorList>
            <person name="Woo H."/>
        </authorList>
    </citation>
    <scope>NUCLEOTIDE SEQUENCE [LARGE SCALE GENOMIC DNA]</scope>
    <source>
        <strain evidence="2 3">APW6</strain>
    </source>
</reference>
<evidence type="ECO:0000313" key="3">
    <source>
        <dbReference type="Proteomes" id="UP001238603"/>
    </source>
</evidence>
<dbReference type="EMBL" id="JASVDS010000004">
    <property type="protein sequence ID" value="MDL5033342.1"/>
    <property type="molecule type" value="Genomic_DNA"/>
</dbReference>
<evidence type="ECO:0000313" key="2">
    <source>
        <dbReference type="EMBL" id="MDL5033342.1"/>
    </source>
</evidence>
<gene>
    <name evidence="2" type="ORF">QRD43_15620</name>
</gene>
<sequence>MTQPLSPKTSRPWLASLVLLAGLSACAVQTVHTPGQKADTGDRLAEAATSPLNDLNLVRAKIPDALLASRQAPYARPADCPALMQQLAGLNEVLGQDLDSPRAAGEPDWFGKAGDAFGDAAVSGLRGATEGLLPFRGWIRKLSGAERYNREVTSAIAAGLARRAYLRGLGQGLKCELPAPLPAPAASR</sequence>
<feature type="chain" id="PRO_5047492376" description="Twin-arginine translocation pathway signal protein" evidence="1">
    <location>
        <begin position="28"/>
        <end position="188"/>
    </location>
</feature>
<keyword evidence="3" id="KW-1185">Reference proteome</keyword>
<comment type="caution">
    <text evidence="2">The sequence shown here is derived from an EMBL/GenBank/DDBJ whole genome shotgun (WGS) entry which is preliminary data.</text>
</comment>
<feature type="signal peptide" evidence="1">
    <location>
        <begin position="1"/>
        <end position="27"/>
    </location>
</feature>
<evidence type="ECO:0000256" key="1">
    <source>
        <dbReference type="SAM" id="SignalP"/>
    </source>
</evidence>
<dbReference type="Proteomes" id="UP001238603">
    <property type="component" value="Unassembled WGS sequence"/>
</dbReference>
<name>A0ABT7LM62_9BURK</name>
<dbReference type="RefSeq" id="WP_285983427.1">
    <property type="nucleotide sequence ID" value="NZ_JASVDS010000004.1"/>
</dbReference>
<evidence type="ECO:0008006" key="4">
    <source>
        <dbReference type="Google" id="ProtNLM"/>
    </source>
</evidence>
<organism evidence="2 3">
    <name type="scientific">Roseateles subflavus</name>
    <dbReference type="NCBI Taxonomy" id="3053353"/>
    <lineage>
        <taxon>Bacteria</taxon>
        <taxon>Pseudomonadati</taxon>
        <taxon>Pseudomonadota</taxon>
        <taxon>Betaproteobacteria</taxon>
        <taxon>Burkholderiales</taxon>
        <taxon>Sphaerotilaceae</taxon>
        <taxon>Roseateles</taxon>
    </lineage>
</organism>
<proteinExistence type="predicted"/>